<evidence type="ECO:0000313" key="3">
    <source>
        <dbReference type="Proteomes" id="UP000034883"/>
    </source>
</evidence>
<gene>
    <name evidence="2" type="ORF">DB32_005635</name>
</gene>
<organism evidence="2 3">
    <name type="scientific">Sandaracinus amylolyticus</name>
    <dbReference type="NCBI Taxonomy" id="927083"/>
    <lineage>
        <taxon>Bacteria</taxon>
        <taxon>Pseudomonadati</taxon>
        <taxon>Myxococcota</taxon>
        <taxon>Polyangia</taxon>
        <taxon>Polyangiales</taxon>
        <taxon>Sandaracinaceae</taxon>
        <taxon>Sandaracinus</taxon>
    </lineage>
</organism>
<proteinExistence type="predicted"/>
<keyword evidence="3" id="KW-1185">Reference proteome</keyword>
<dbReference type="RefSeq" id="WP_083457836.1">
    <property type="nucleotide sequence ID" value="NZ_CP011125.1"/>
</dbReference>
<accession>A0A0F6W691</accession>
<dbReference type="InterPro" id="IPR007791">
    <property type="entry name" value="DjlA_N"/>
</dbReference>
<evidence type="ECO:0000313" key="2">
    <source>
        <dbReference type="EMBL" id="AKF08486.1"/>
    </source>
</evidence>
<feature type="domain" description="Co-chaperone DjlA N-terminal" evidence="1">
    <location>
        <begin position="3"/>
        <end position="48"/>
    </location>
</feature>
<dbReference type="AlphaFoldDB" id="A0A0F6W691"/>
<dbReference type="STRING" id="927083.DB32_005635"/>
<dbReference type="Gene3D" id="1.10.3680.10">
    <property type="entry name" value="TerB-like"/>
    <property type="match status" value="1"/>
</dbReference>
<dbReference type="InterPro" id="IPR029024">
    <property type="entry name" value="TerB-like"/>
</dbReference>
<dbReference type="Pfam" id="PF05099">
    <property type="entry name" value="TerB"/>
    <property type="match status" value="1"/>
</dbReference>
<evidence type="ECO:0000259" key="1">
    <source>
        <dbReference type="Pfam" id="PF05099"/>
    </source>
</evidence>
<dbReference type="KEGG" id="samy:DB32_005635"/>
<protein>
    <recommendedName>
        <fullName evidence="1">Co-chaperone DjlA N-terminal domain-containing protein</fullName>
    </recommendedName>
</protein>
<sequence>MLDDRLTADERRALLFLMTSVALADGKLSDSEVRFVQRLALPVGIEVGELLAMVDEAHEGELCARLARPVAARIAVLELLRLAHVDDVYTHVEEAAIHELATRLGVDLARVEKLESWVRREWQLLSEGRRLVDEG</sequence>
<dbReference type="SUPFAM" id="SSF158682">
    <property type="entry name" value="TerB-like"/>
    <property type="match status" value="1"/>
</dbReference>
<dbReference type="Proteomes" id="UP000034883">
    <property type="component" value="Chromosome"/>
</dbReference>
<name>A0A0F6W691_9BACT</name>
<dbReference type="EMBL" id="CP011125">
    <property type="protein sequence ID" value="AKF08486.1"/>
    <property type="molecule type" value="Genomic_DNA"/>
</dbReference>
<reference evidence="2 3" key="1">
    <citation type="submission" date="2015-03" db="EMBL/GenBank/DDBJ databases">
        <title>Genome assembly of Sandaracinus amylolyticus DSM 53668.</title>
        <authorList>
            <person name="Sharma G."/>
            <person name="Subramanian S."/>
        </authorList>
    </citation>
    <scope>NUCLEOTIDE SEQUENCE [LARGE SCALE GENOMIC DNA]</scope>
    <source>
        <strain evidence="2 3">DSM 53668</strain>
    </source>
</reference>